<proteinExistence type="inferred from homology"/>
<keyword evidence="6" id="KW-0812">Transmembrane</keyword>
<evidence type="ECO:0000256" key="4">
    <source>
        <dbReference type="ARBA" id="ARBA00029447"/>
    </source>
</evidence>
<evidence type="ECO:0000256" key="6">
    <source>
        <dbReference type="SAM" id="Phobius"/>
    </source>
</evidence>
<feature type="transmembrane region" description="Helical" evidence="6">
    <location>
        <begin position="20"/>
        <end position="39"/>
    </location>
</feature>
<dbReference type="PRINTS" id="PR00260">
    <property type="entry name" value="CHEMTRNSDUCR"/>
</dbReference>
<evidence type="ECO:0000259" key="7">
    <source>
        <dbReference type="PROSITE" id="PS50111"/>
    </source>
</evidence>
<dbReference type="InterPro" id="IPR004090">
    <property type="entry name" value="Chemotax_Me-accpt_rcpt"/>
</dbReference>
<reference evidence="10 11" key="2">
    <citation type="journal article" date="2021" name="Int. J. Syst. Evol. Microbiol.">
        <title>Roseibium litorale sp. nov., isolated from a tidal flat sediment and proposal for the reclassification of Labrenzia polysiphoniae as Roseibium polysiphoniae comb. nov.</title>
        <authorList>
            <person name="Liu Y."/>
            <person name="Pei T."/>
            <person name="Du J."/>
            <person name="Chao M."/>
            <person name="Deng M.R."/>
            <person name="Zhu H."/>
        </authorList>
    </citation>
    <scope>NUCLEOTIDE SEQUENCE [LARGE SCALE GENOMIC DNA]</scope>
    <source>
        <strain evidence="10 11">4C16A</strain>
    </source>
</reference>
<keyword evidence="6" id="KW-1133">Transmembrane helix</keyword>
<dbReference type="SUPFAM" id="SSF58104">
    <property type="entry name" value="Methyl-accepting chemotaxis protein (MCP) signaling domain"/>
    <property type="match status" value="1"/>
</dbReference>
<keyword evidence="2" id="KW-0997">Cell inner membrane</keyword>
<dbReference type="PROSITE" id="PS50885">
    <property type="entry name" value="HAMP"/>
    <property type="match status" value="1"/>
</dbReference>
<evidence type="ECO:0000256" key="3">
    <source>
        <dbReference type="ARBA" id="ARBA00023224"/>
    </source>
</evidence>
<feature type="domain" description="T-SNARE coiled-coil homology" evidence="8">
    <location>
        <begin position="718"/>
        <end position="780"/>
    </location>
</feature>
<evidence type="ECO:0000313" key="11">
    <source>
        <dbReference type="Proteomes" id="UP000632063"/>
    </source>
</evidence>
<organism evidence="10 11">
    <name type="scientific">Roseibium litorale</name>
    <dbReference type="NCBI Taxonomy" id="2803841"/>
    <lineage>
        <taxon>Bacteria</taxon>
        <taxon>Pseudomonadati</taxon>
        <taxon>Pseudomonadota</taxon>
        <taxon>Alphaproteobacteria</taxon>
        <taxon>Hyphomicrobiales</taxon>
        <taxon>Stappiaceae</taxon>
        <taxon>Roseibium</taxon>
    </lineage>
</organism>
<dbReference type="Proteomes" id="UP000632063">
    <property type="component" value="Unassembled WGS sequence"/>
</dbReference>
<gene>
    <name evidence="10" type="ORF">IG616_03605</name>
</gene>
<evidence type="ECO:0000256" key="2">
    <source>
        <dbReference type="ARBA" id="ARBA00022519"/>
    </source>
</evidence>
<dbReference type="InterPro" id="IPR000727">
    <property type="entry name" value="T_SNARE_dom"/>
</dbReference>
<dbReference type="InterPro" id="IPR003660">
    <property type="entry name" value="HAMP_dom"/>
</dbReference>
<accession>A0ABR9CIG7</accession>
<dbReference type="Pfam" id="PF00015">
    <property type="entry name" value="MCPsignal"/>
    <property type="match status" value="1"/>
</dbReference>
<evidence type="ECO:0000313" key="10">
    <source>
        <dbReference type="EMBL" id="MBD8890618.1"/>
    </source>
</evidence>
<comment type="similarity">
    <text evidence="4">Belongs to the methyl-accepting chemotaxis (MCP) protein family.</text>
</comment>
<dbReference type="CDD" id="cd06225">
    <property type="entry name" value="HAMP"/>
    <property type="match status" value="1"/>
</dbReference>
<dbReference type="SMART" id="SM00304">
    <property type="entry name" value="HAMP"/>
    <property type="match status" value="1"/>
</dbReference>
<keyword evidence="3 5" id="KW-0807">Transducer</keyword>
<dbReference type="EMBL" id="JACYXI010000001">
    <property type="protein sequence ID" value="MBD8890618.1"/>
    <property type="molecule type" value="Genomic_DNA"/>
</dbReference>
<feature type="domain" description="Methyl-accepting transducer" evidence="7">
    <location>
        <begin position="566"/>
        <end position="802"/>
    </location>
</feature>
<comment type="caution">
    <text evidence="10">The sequence shown here is derived from an EMBL/GenBank/DDBJ whole genome shotgun (WGS) entry which is preliminary data.</text>
</comment>
<dbReference type="InterPro" id="IPR004089">
    <property type="entry name" value="MCPsignal_dom"/>
</dbReference>
<evidence type="ECO:0000256" key="5">
    <source>
        <dbReference type="PROSITE-ProRule" id="PRU00284"/>
    </source>
</evidence>
<dbReference type="PROSITE" id="PS50192">
    <property type="entry name" value="T_SNARE"/>
    <property type="match status" value="1"/>
</dbReference>
<feature type="domain" description="HAMP" evidence="9">
    <location>
        <begin position="473"/>
        <end position="526"/>
    </location>
</feature>
<dbReference type="RefSeq" id="WP_192146436.1">
    <property type="nucleotide sequence ID" value="NZ_JACYXI010000001.1"/>
</dbReference>
<name>A0ABR9CIG7_9HYPH</name>
<protein>
    <submittedName>
        <fullName evidence="10">HAMP domain-containing protein</fullName>
    </submittedName>
</protein>
<comment type="subcellular location">
    <subcellularLocation>
        <location evidence="1">Cell inner membrane</location>
        <topology evidence="1">Multi-pass membrane protein</topology>
    </subcellularLocation>
</comment>
<evidence type="ECO:0000256" key="1">
    <source>
        <dbReference type="ARBA" id="ARBA00004429"/>
    </source>
</evidence>
<keyword evidence="6" id="KW-0472">Membrane</keyword>
<dbReference type="Pfam" id="PF00672">
    <property type="entry name" value="HAMP"/>
    <property type="match status" value="1"/>
</dbReference>
<evidence type="ECO:0000259" key="8">
    <source>
        <dbReference type="PROSITE" id="PS50192"/>
    </source>
</evidence>
<dbReference type="Gene3D" id="6.10.340.10">
    <property type="match status" value="1"/>
</dbReference>
<dbReference type="PANTHER" id="PTHR32089:SF112">
    <property type="entry name" value="LYSOZYME-LIKE PROTEIN-RELATED"/>
    <property type="match status" value="1"/>
</dbReference>
<dbReference type="Gene3D" id="1.10.287.950">
    <property type="entry name" value="Methyl-accepting chemotaxis protein"/>
    <property type="match status" value="1"/>
</dbReference>
<dbReference type="SMART" id="SM00283">
    <property type="entry name" value="MA"/>
    <property type="match status" value="1"/>
</dbReference>
<dbReference type="PANTHER" id="PTHR32089">
    <property type="entry name" value="METHYL-ACCEPTING CHEMOTAXIS PROTEIN MCPB"/>
    <property type="match status" value="1"/>
</dbReference>
<sequence length="822" mass="86213">MDWLTKPLGNVRFSVKVGGGFAAMVVLTAAIGGLGTLSIQKLRDQSAVNASAAAAVAQLQEVSAAREIYLQSRDASAAEAAVTEIARLREALEGLMTILADVPEARSAVSRSEAAVDQLSVEFQAVVDAVAGQQASSSQMLKSVSKLEALGTSISDQMTAIEQSAKGVAKTADSKRTRADKVSRMLADIQDRALELDRLLREARSSDLSFDGAGPAADTDLIENLVAKAGDMSKAVAKAAKIKVDGVDPAQLQEIESSVARFQELLAQAADASLAPSARFQSRRNASGLASELVSRSAQVRDAVFEAADAARKEAAGSQSQLTIAALISVNANKYLREALSLRGTAMELFANMGTLKDSDVITRSSILQNIANTLGADAAAFPQIKGPVDAILAEVDQFTTEFSAVSEARARYDEALIRLAQLSSEVRGQISGIAAEQSRTAYEQAETALLLIGVVVLVSVALGTLIALALSFVITRPIRRLTSVMATLAEGDTNVDIPSTGQKDEIGDMSRTVQVFRDNAIERLRLEEGTRADQRRKEAREREVNALISGFRDRVQDLLGTLDSTARSMDGTAQSLNSIADQSATQADDTARVSEEATLSVENVAGAAEELSASIAEIGEQVRRTTEIVSSATGAVRDTNGKVQSLAVAATKIGEVVTLIQAIAEQTNLLALNATIEAARAGEAGRGFAVVASEVKELANQTSKATEEIASQILTIQGSTEDAVHAISAISSTMEEVDGYTQAIASAVTQQGAATNEISGNVQRASEGTRAVQTNMVRLAETVDQTQSASSTVLTAAGELGQRSQALKSEIEAFLTRVAAA</sequence>
<keyword evidence="11" id="KW-1185">Reference proteome</keyword>
<reference evidence="11" key="1">
    <citation type="submission" date="2020-09" db="EMBL/GenBank/DDBJ databases">
        <title>The genome sequence of strain Labrenzia suaedae 4C16A.</title>
        <authorList>
            <person name="Liu Y."/>
        </authorList>
    </citation>
    <scope>NUCLEOTIDE SEQUENCE [LARGE SCALE GENOMIC DNA]</scope>
    <source>
        <strain evidence="11">4C16A</strain>
    </source>
</reference>
<evidence type="ECO:0000259" key="9">
    <source>
        <dbReference type="PROSITE" id="PS50885"/>
    </source>
</evidence>
<keyword evidence="2" id="KW-1003">Cell membrane</keyword>
<feature type="transmembrane region" description="Helical" evidence="6">
    <location>
        <begin position="449"/>
        <end position="475"/>
    </location>
</feature>
<dbReference type="PROSITE" id="PS50111">
    <property type="entry name" value="CHEMOTAXIS_TRANSDUC_2"/>
    <property type="match status" value="1"/>
</dbReference>